<gene>
    <name evidence="1" type="ORF">GCM10010979_24780</name>
</gene>
<dbReference type="Proteomes" id="UP000606922">
    <property type="component" value="Unassembled WGS sequence"/>
</dbReference>
<proteinExistence type="predicted"/>
<keyword evidence="2" id="KW-1185">Reference proteome</keyword>
<dbReference type="EMBL" id="BMGB01000001">
    <property type="protein sequence ID" value="GGB09255.1"/>
    <property type="molecule type" value="Genomic_DNA"/>
</dbReference>
<reference evidence="1" key="2">
    <citation type="submission" date="2020-09" db="EMBL/GenBank/DDBJ databases">
        <authorList>
            <person name="Sun Q."/>
            <person name="Zhou Y."/>
        </authorList>
    </citation>
    <scope>NUCLEOTIDE SEQUENCE</scope>
    <source>
        <strain evidence="1">CGMCC 1.12813</strain>
    </source>
</reference>
<dbReference type="InterPro" id="IPR036388">
    <property type="entry name" value="WH-like_DNA-bd_sf"/>
</dbReference>
<evidence type="ECO:0000313" key="1">
    <source>
        <dbReference type="EMBL" id="GGB09255.1"/>
    </source>
</evidence>
<dbReference type="AlphaFoldDB" id="A0A916SPG6"/>
<accession>A0A916SPG6</accession>
<dbReference type="RefSeq" id="WP_188510893.1">
    <property type="nucleotide sequence ID" value="NZ_BMGB01000001.1"/>
</dbReference>
<reference evidence="1" key="1">
    <citation type="journal article" date="2014" name="Int. J. Syst. Evol. Microbiol.">
        <title>Complete genome sequence of Corynebacterium casei LMG S-19264T (=DSM 44701T), isolated from a smear-ripened cheese.</title>
        <authorList>
            <consortium name="US DOE Joint Genome Institute (JGI-PGF)"/>
            <person name="Walter F."/>
            <person name="Albersmeier A."/>
            <person name="Kalinowski J."/>
            <person name="Ruckert C."/>
        </authorList>
    </citation>
    <scope>NUCLEOTIDE SEQUENCE</scope>
    <source>
        <strain evidence="1">CGMCC 1.12813</strain>
    </source>
</reference>
<evidence type="ECO:0000313" key="2">
    <source>
        <dbReference type="Proteomes" id="UP000606922"/>
    </source>
</evidence>
<protein>
    <recommendedName>
        <fullName evidence="3">MarR family transcriptional regulator</fullName>
    </recommendedName>
</protein>
<dbReference type="SUPFAM" id="SSF46785">
    <property type="entry name" value="Winged helix' DNA-binding domain"/>
    <property type="match status" value="1"/>
</dbReference>
<sequence length="143" mass="15794">MSDRRPIGFWLKLVDRLIDEQFALTLDEHGITRRQWQLLNVLASGPASVEQLDAEVAPFLQAATDDSPAESSVEHLTELIESAWVNATPTGYELTERGAAALARLEVVVADQRTRSTEGVSEQEYLTTVGVLERVARNLGFEA</sequence>
<organism evidence="1 2">
    <name type="scientific">Conyzicola nivalis</name>
    <dbReference type="NCBI Taxonomy" id="1477021"/>
    <lineage>
        <taxon>Bacteria</taxon>
        <taxon>Bacillati</taxon>
        <taxon>Actinomycetota</taxon>
        <taxon>Actinomycetes</taxon>
        <taxon>Micrococcales</taxon>
        <taxon>Microbacteriaceae</taxon>
        <taxon>Conyzicola</taxon>
    </lineage>
</organism>
<evidence type="ECO:0008006" key="3">
    <source>
        <dbReference type="Google" id="ProtNLM"/>
    </source>
</evidence>
<name>A0A916SPG6_9MICO</name>
<dbReference type="Gene3D" id="1.10.10.10">
    <property type="entry name" value="Winged helix-like DNA-binding domain superfamily/Winged helix DNA-binding domain"/>
    <property type="match status" value="1"/>
</dbReference>
<dbReference type="InterPro" id="IPR036390">
    <property type="entry name" value="WH_DNA-bd_sf"/>
</dbReference>
<comment type="caution">
    <text evidence="1">The sequence shown here is derived from an EMBL/GenBank/DDBJ whole genome shotgun (WGS) entry which is preliminary data.</text>
</comment>